<organism evidence="1 2">
    <name type="scientific">Heliomicrobium gestii</name>
    <name type="common">Heliobacterium gestii</name>
    <dbReference type="NCBI Taxonomy" id="2699"/>
    <lineage>
        <taxon>Bacteria</taxon>
        <taxon>Bacillati</taxon>
        <taxon>Bacillota</taxon>
        <taxon>Clostridia</taxon>
        <taxon>Eubacteriales</taxon>
        <taxon>Heliobacteriaceae</taxon>
        <taxon>Heliomicrobium</taxon>
    </lineage>
</organism>
<keyword evidence="2" id="KW-1185">Reference proteome</keyword>
<dbReference type="EMBL" id="WXEX01000002">
    <property type="protein sequence ID" value="MZP41934.1"/>
    <property type="molecule type" value="Genomic_DNA"/>
</dbReference>
<evidence type="ECO:0000313" key="2">
    <source>
        <dbReference type="Proteomes" id="UP000471031"/>
    </source>
</evidence>
<protein>
    <submittedName>
        <fullName evidence="1">Uncharacterized protein</fullName>
    </submittedName>
</protein>
<dbReference type="Proteomes" id="UP000471031">
    <property type="component" value="Unassembled WGS sequence"/>
</dbReference>
<reference evidence="1 2" key="1">
    <citation type="submission" date="2020-01" db="EMBL/GenBank/DDBJ databases">
        <title>Whole genome sequence of Heliobacterium gestii DSM 11169.</title>
        <authorList>
            <person name="Kyndt J.A."/>
            <person name="Meyer T.E."/>
        </authorList>
    </citation>
    <scope>NUCLEOTIDE SEQUENCE [LARGE SCALE GENOMIC DNA]</scope>
    <source>
        <strain evidence="1 2">DSM 11169</strain>
    </source>
</reference>
<gene>
    <name evidence="1" type="ORF">GTO89_02655</name>
</gene>
<evidence type="ECO:0000313" key="1">
    <source>
        <dbReference type="EMBL" id="MZP41934.1"/>
    </source>
</evidence>
<name>A0A845L9J3_HELGE</name>
<sequence>MIADRSFLHIQPRQRKGRVAGSRVHSETRFPVSRLTRQGFIEVFGGCPSAAHSRSQATNPGSNRGDKGLVVSVGIDLCLSAANTLVMKRDETNESGGFFAPIFRVEPFPASSVT</sequence>
<comment type="caution">
    <text evidence="1">The sequence shown here is derived from an EMBL/GenBank/DDBJ whole genome shotgun (WGS) entry which is preliminary data.</text>
</comment>
<proteinExistence type="predicted"/>
<accession>A0A845L9J3</accession>
<dbReference type="RefSeq" id="WP_161260527.1">
    <property type="nucleotide sequence ID" value="NZ_JAFBDC010000002.1"/>
</dbReference>
<dbReference type="AlphaFoldDB" id="A0A845L9J3"/>
<dbReference type="OrthoDB" id="10004091at2"/>